<dbReference type="Pfam" id="PF01095">
    <property type="entry name" value="Pectinesterase"/>
    <property type="match status" value="1"/>
</dbReference>
<evidence type="ECO:0000256" key="3">
    <source>
        <dbReference type="ARBA" id="ARBA00006027"/>
    </source>
</evidence>
<comment type="subcellular location">
    <subcellularLocation>
        <location evidence="1">Secreted</location>
        <location evidence="1">Cell wall</location>
    </subcellularLocation>
</comment>
<keyword evidence="6" id="KW-0134">Cell wall</keyword>
<comment type="pathway">
    <text evidence="2">Glycan metabolism; pectin degradation; 2-dehydro-3-deoxy-D-gluconate from pectin: step 1/5.</text>
</comment>
<feature type="domain" description="Pectinesterase inhibitor" evidence="12">
    <location>
        <begin position="50"/>
        <end position="200"/>
    </location>
</feature>
<dbReference type="GO" id="GO:0045490">
    <property type="term" value="P:pectin catabolic process"/>
    <property type="evidence" value="ECO:0007669"/>
    <property type="project" value="UniProtKB-UniPathway"/>
</dbReference>
<dbReference type="InterPro" id="IPR012334">
    <property type="entry name" value="Pectin_lyas_fold"/>
</dbReference>
<dbReference type="Pfam" id="PF04043">
    <property type="entry name" value="PMEI"/>
    <property type="match status" value="1"/>
</dbReference>
<feature type="signal peptide" evidence="11">
    <location>
        <begin position="1"/>
        <end position="42"/>
    </location>
</feature>
<evidence type="ECO:0000259" key="12">
    <source>
        <dbReference type="SMART" id="SM00856"/>
    </source>
</evidence>
<gene>
    <name evidence="13" type="ORF">CMV_024734</name>
</gene>
<evidence type="ECO:0000256" key="5">
    <source>
        <dbReference type="ARBA" id="ARBA00013229"/>
    </source>
</evidence>
<evidence type="ECO:0000313" key="14">
    <source>
        <dbReference type="Proteomes" id="UP000737018"/>
    </source>
</evidence>
<dbReference type="SUPFAM" id="SSF101148">
    <property type="entry name" value="Plant invertase/pectin methylesterase inhibitor"/>
    <property type="match status" value="1"/>
</dbReference>
<feature type="chain" id="PRO_5035268482" description="pectinesterase" evidence="11">
    <location>
        <begin position="43"/>
        <end position="569"/>
    </location>
</feature>
<dbReference type="Gene3D" id="2.160.20.10">
    <property type="entry name" value="Single-stranded right-handed beta-helix, Pectin lyase-like"/>
    <property type="match status" value="1"/>
</dbReference>
<proteinExistence type="inferred from homology"/>
<keyword evidence="7" id="KW-0964">Secreted</keyword>
<evidence type="ECO:0000256" key="7">
    <source>
        <dbReference type="ARBA" id="ARBA00022525"/>
    </source>
</evidence>
<evidence type="ECO:0000256" key="11">
    <source>
        <dbReference type="SAM" id="SignalP"/>
    </source>
</evidence>
<dbReference type="Proteomes" id="UP000737018">
    <property type="component" value="Unassembled WGS sequence"/>
</dbReference>
<dbReference type="AlphaFoldDB" id="A0A8J4QR13"/>
<dbReference type="InterPro" id="IPR000070">
    <property type="entry name" value="Pectinesterase_cat"/>
</dbReference>
<dbReference type="UniPathway" id="UPA00545">
    <property type="reaction ID" value="UER00823"/>
</dbReference>
<dbReference type="OrthoDB" id="2019149at2759"/>
<keyword evidence="11" id="KW-0732">Signal</keyword>
<evidence type="ECO:0000313" key="13">
    <source>
        <dbReference type="EMBL" id="KAF3949388.1"/>
    </source>
</evidence>
<comment type="similarity">
    <text evidence="3">In the N-terminal section; belongs to the PMEI family.</text>
</comment>
<keyword evidence="10" id="KW-0961">Cell wall biogenesis/degradation</keyword>
<dbReference type="GO" id="GO:0004857">
    <property type="term" value="F:enzyme inhibitor activity"/>
    <property type="evidence" value="ECO:0007669"/>
    <property type="project" value="InterPro"/>
</dbReference>
<evidence type="ECO:0000256" key="1">
    <source>
        <dbReference type="ARBA" id="ARBA00004191"/>
    </source>
</evidence>
<evidence type="ECO:0000256" key="9">
    <source>
        <dbReference type="ARBA" id="ARBA00023085"/>
    </source>
</evidence>
<dbReference type="GO" id="GO:0030599">
    <property type="term" value="F:pectinesterase activity"/>
    <property type="evidence" value="ECO:0007669"/>
    <property type="project" value="UniProtKB-EC"/>
</dbReference>
<dbReference type="CDD" id="cd15798">
    <property type="entry name" value="PMEI-like_3"/>
    <property type="match status" value="1"/>
</dbReference>
<evidence type="ECO:0000256" key="8">
    <source>
        <dbReference type="ARBA" id="ARBA00022801"/>
    </source>
</evidence>
<dbReference type="PANTHER" id="PTHR31707">
    <property type="entry name" value="PECTINESTERASE"/>
    <property type="match status" value="1"/>
</dbReference>
<comment type="caution">
    <text evidence="13">The sequence shown here is derived from an EMBL/GenBank/DDBJ whole genome shotgun (WGS) entry which is preliminary data.</text>
</comment>
<keyword evidence="8" id="KW-0378">Hydrolase</keyword>
<dbReference type="InterPro" id="IPR035513">
    <property type="entry name" value="Invertase/methylesterase_inhib"/>
</dbReference>
<comment type="similarity">
    <text evidence="4">In the C-terminal section; belongs to the pectinesterase family.</text>
</comment>
<reference evidence="13" key="1">
    <citation type="submission" date="2020-03" db="EMBL/GenBank/DDBJ databases">
        <title>Castanea mollissima Vanexum genome sequencing.</title>
        <authorList>
            <person name="Staton M."/>
        </authorList>
    </citation>
    <scope>NUCLEOTIDE SEQUENCE</scope>
    <source>
        <tissue evidence="13">Leaf</tissue>
    </source>
</reference>
<keyword evidence="9" id="KW-0063">Aspartyl esterase</keyword>
<protein>
    <recommendedName>
        <fullName evidence="5">pectinesterase</fullName>
        <ecNumber evidence="5">3.1.1.11</ecNumber>
    </recommendedName>
</protein>
<organism evidence="13 14">
    <name type="scientific">Castanea mollissima</name>
    <name type="common">Chinese chestnut</name>
    <dbReference type="NCBI Taxonomy" id="60419"/>
    <lineage>
        <taxon>Eukaryota</taxon>
        <taxon>Viridiplantae</taxon>
        <taxon>Streptophyta</taxon>
        <taxon>Embryophyta</taxon>
        <taxon>Tracheophyta</taxon>
        <taxon>Spermatophyta</taxon>
        <taxon>Magnoliopsida</taxon>
        <taxon>eudicotyledons</taxon>
        <taxon>Gunneridae</taxon>
        <taxon>Pentapetalae</taxon>
        <taxon>rosids</taxon>
        <taxon>fabids</taxon>
        <taxon>Fagales</taxon>
        <taxon>Fagaceae</taxon>
        <taxon>Castanea</taxon>
    </lineage>
</organism>
<dbReference type="EC" id="3.1.1.11" evidence="5"/>
<accession>A0A8J4QR13</accession>
<evidence type="ECO:0000256" key="10">
    <source>
        <dbReference type="ARBA" id="ARBA00023316"/>
    </source>
</evidence>
<dbReference type="InterPro" id="IPR011050">
    <property type="entry name" value="Pectin_lyase_fold/virulence"/>
</dbReference>
<dbReference type="FunFam" id="2.160.20.10:FF:000029">
    <property type="entry name" value="Pectinesterase 4"/>
    <property type="match status" value="1"/>
</dbReference>
<dbReference type="SMART" id="SM00856">
    <property type="entry name" value="PMEI"/>
    <property type="match status" value="1"/>
</dbReference>
<dbReference type="InterPro" id="IPR006501">
    <property type="entry name" value="Pectinesterase_inhib_dom"/>
</dbReference>
<evidence type="ECO:0000256" key="2">
    <source>
        <dbReference type="ARBA" id="ARBA00005184"/>
    </source>
</evidence>
<name>A0A8J4QR13_9ROSI</name>
<sequence>MTINIHSSSQKTTISIHSHMTMSTSLFVFFLIPLLCLSSASQQDTNATPTPTYSIQQLCKAATRFPELCVSSLSNSKLPPNPTPLQLIYSSLSVTSETARAVQSKVNAILNSAAGDQNRTIAAKNCLEVLKSSLYRISNTANDALPRGNLKSARTWMSASLGHHTDCGSALKNINDTKLAGETLLMVTSLTNITSNTLSLLFSYDHFGNDTASWTPPKTERDGFWGAVNAKSGSGIAGFKGGVPANLKVDVTVSKDGSGGSYKKVQDAVNAAPNNTVDGKRFVIRIKAGVYEEIVRVPLEKKNVVFLGDGIGKTVITGSLAVGQPGISTSSSATVAVLGDGFMASGLTFQNTAGADKDNQSHQAVAFKSSSDLSVIENCEFLGNQDTLFAQTLRQFYKSCRIVGNVDFVFGNAAAFFQDCQILVKPRQAAPEKGGRNYMTAHGRTDPAQSTGYVFYNCLINGTEEYMKLYHGASNPEIHSNFLGRPWKEYSRTVYIQSNLQDLVSPQGWLPWNDAGFALPTLYYGEFRNFGPGFTPSRRVNWSNQIPAERVHTYSVENFIQGDQWIPSS</sequence>
<dbReference type="Gene3D" id="1.20.140.40">
    <property type="entry name" value="Invertase/pectin methylesterase inhibitor family protein"/>
    <property type="match status" value="1"/>
</dbReference>
<dbReference type="NCBIfam" id="TIGR01614">
    <property type="entry name" value="PME_inhib"/>
    <property type="match status" value="1"/>
</dbReference>
<evidence type="ECO:0000256" key="6">
    <source>
        <dbReference type="ARBA" id="ARBA00022512"/>
    </source>
</evidence>
<dbReference type="SUPFAM" id="SSF51126">
    <property type="entry name" value="Pectin lyase-like"/>
    <property type="match status" value="1"/>
</dbReference>
<keyword evidence="14" id="KW-1185">Reference proteome</keyword>
<dbReference type="EMBL" id="JRKL02006143">
    <property type="protein sequence ID" value="KAF3949388.1"/>
    <property type="molecule type" value="Genomic_DNA"/>
</dbReference>
<evidence type="ECO:0000256" key="4">
    <source>
        <dbReference type="ARBA" id="ARBA00007786"/>
    </source>
</evidence>
<dbReference type="GO" id="GO:0042545">
    <property type="term" value="P:cell wall modification"/>
    <property type="evidence" value="ECO:0007669"/>
    <property type="project" value="InterPro"/>
</dbReference>